<keyword evidence="4" id="KW-0813">Transport</keyword>
<evidence type="ECO:0000313" key="8">
    <source>
        <dbReference type="EMBL" id="ADM99678.1"/>
    </source>
</evidence>
<organism evidence="8 9">
    <name type="scientific">Dickeya dadantii (strain 3937)</name>
    <name type="common">Erwinia chrysanthemi (strain 3937)</name>
    <dbReference type="NCBI Taxonomy" id="198628"/>
    <lineage>
        <taxon>Bacteria</taxon>
        <taxon>Pseudomonadati</taxon>
        <taxon>Pseudomonadota</taxon>
        <taxon>Gammaproteobacteria</taxon>
        <taxon>Enterobacterales</taxon>
        <taxon>Pectobacteriaceae</taxon>
        <taxon>Dickeya</taxon>
    </lineage>
</organism>
<evidence type="ECO:0000256" key="6">
    <source>
        <dbReference type="ARBA" id="ARBA00023136"/>
    </source>
</evidence>
<evidence type="ECO:0000256" key="2">
    <source>
        <dbReference type="ARBA" id="ARBA00022475"/>
    </source>
</evidence>
<evidence type="ECO:0000256" key="3">
    <source>
        <dbReference type="ARBA" id="ARBA00022692"/>
    </source>
</evidence>
<feature type="transmembrane region" description="Helical" evidence="7">
    <location>
        <begin position="77"/>
        <end position="94"/>
    </location>
</feature>
<name>E0SC81_DICD3</name>
<dbReference type="InterPro" id="IPR001123">
    <property type="entry name" value="LeuE-type"/>
</dbReference>
<feature type="transmembrane region" description="Helical" evidence="7">
    <location>
        <begin position="43"/>
        <end position="71"/>
    </location>
</feature>
<comment type="subcellular location">
    <subcellularLocation>
        <location evidence="1">Cell membrane</location>
        <topology evidence="1">Multi-pass membrane protein</topology>
    </subcellularLocation>
</comment>
<dbReference type="AlphaFoldDB" id="E0SC81"/>
<dbReference type="PIRSF" id="PIRSF006324">
    <property type="entry name" value="LeuE"/>
    <property type="match status" value="1"/>
</dbReference>
<dbReference type="PANTHER" id="PTHR30086">
    <property type="entry name" value="ARGININE EXPORTER PROTEIN ARGO"/>
    <property type="match status" value="1"/>
</dbReference>
<evidence type="ECO:0000256" key="1">
    <source>
        <dbReference type="ARBA" id="ARBA00004651"/>
    </source>
</evidence>
<evidence type="ECO:0000256" key="7">
    <source>
        <dbReference type="SAM" id="Phobius"/>
    </source>
</evidence>
<dbReference type="EMBL" id="CP002038">
    <property type="protein sequence ID" value="ADM99678.1"/>
    <property type="molecule type" value="Genomic_DNA"/>
</dbReference>
<evidence type="ECO:0000256" key="4">
    <source>
        <dbReference type="ARBA" id="ARBA00022970"/>
    </source>
</evidence>
<keyword evidence="2" id="KW-1003">Cell membrane</keyword>
<dbReference type="KEGG" id="ddd:Dda3937_03160"/>
<keyword evidence="9" id="KW-1185">Reference proteome</keyword>
<dbReference type="PANTHER" id="PTHR30086:SF20">
    <property type="entry name" value="ARGININE EXPORTER PROTEIN ARGO-RELATED"/>
    <property type="match status" value="1"/>
</dbReference>
<accession>E0SC81</accession>
<keyword evidence="5 7" id="KW-1133">Transmembrane helix</keyword>
<gene>
    <name evidence="8" type="ordered locus">Dda3937_03160</name>
</gene>
<feature type="transmembrane region" description="Helical" evidence="7">
    <location>
        <begin position="114"/>
        <end position="135"/>
    </location>
</feature>
<proteinExistence type="predicted"/>
<evidence type="ECO:0000256" key="5">
    <source>
        <dbReference type="ARBA" id="ARBA00022989"/>
    </source>
</evidence>
<dbReference type="GO" id="GO:0015171">
    <property type="term" value="F:amino acid transmembrane transporter activity"/>
    <property type="evidence" value="ECO:0007669"/>
    <property type="project" value="TreeGrafter"/>
</dbReference>
<dbReference type="HOGENOM" id="CLU_079569_3_2_6"/>
<evidence type="ECO:0000313" key="9">
    <source>
        <dbReference type="Proteomes" id="UP000006859"/>
    </source>
</evidence>
<feature type="transmembrane region" description="Helical" evidence="7">
    <location>
        <begin position="12"/>
        <end position="31"/>
    </location>
</feature>
<dbReference type="Pfam" id="PF01810">
    <property type="entry name" value="LysE"/>
    <property type="match status" value="1"/>
</dbReference>
<keyword evidence="6 7" id="KW-0472">Membrane</keyword>
<keyword evidence="3 7" id="KW-0812">Transmembrane</keyword>
<sequence>MMMVSSSQLLPFAAVALGLVLTPGPNMIYLLSRTVCQGRRAGLVSLSGVALGFLFYMSAAALGITAIMMAVPLAYDVLRIAGACYLLWLAWQAVRGGASPFQLRELKPDSNRRLFVMGLVTNLLNPKAAILYLSLLPQFIRPEQGSVLTQSLTLGITQIAISMTVNASLVMAAGYIAAFLAERPLWQRVQRWLMGTVLAGLAVRMLVDSRR</sequence>
<dbReference type="GO" id="GO:0005886">
    <property type="term" value="C:plasma membrane"/>
    <property type="evidence" value="ECO:0007669"/>
    <property type="project" value="UniProtKB-SubCell"/>
</dbReference>
<protein>
    <submittedName>
        <fullName evidence="8">Threonine efflux protein</fullName>
    </submittedName>
</protein>
<reference evidence="8 9" key="1">
    <citation type="journal article" date="2011" name="J. Bacteriol.">
        <title>Genome sequence of the plant-pathogenic bacterium Dickeya dadantii 3937.</title>
        <authorList>
            <person name="Glasner J.D."/>
            <person name="Yang C.H."/>
            <person name="Reverchon S."/>
            <person name="Hugouvieux-Cotte-Pattat N."/>
            <person name="Condemine G."/>
            <person name="Bohin J.P."/>
            <person name="Van Gijsegem F."/>
            <person name="Yang S."/>
            <person name="Franza T."/>
            <person name="Expert D."/>
            <person name="Plunkett G. III"/>
            <person name="San Francisco M.J."/>
            <person name="Charkowski A.O."/>
            <person name="Py B."/>
            <person name="Bell K."/>
            <person name="Rauscher L."/>
            <person name="Rodriguez-Palenzuela P."/>
            <person name="Toussaint A."/>
            <person name="Holeva M.C."/>
            <person name="He S.Y."/>
            <person name="Douet V."/>
            <person name="Boccara M."/>
            <person name="Blanco C."/>
            <person name="Toth I."/>
            <person name="Anderson B.D."/>
            <person name="Biehl B.S."/>
            <person name="Mau B."/>
            <person name="Flynn S.M."/>
            <person name="Barras F."/>
            <person name="Lindeberg M."/>
            <person name="Birch P.R."/>
            <person name="Tsuyumu S."/>
            <person name="Shi X."/>
            <person name="Hibbing M."/>
            <person name="Yap M.N."/>
            <person name="Carpentier M."/>
            <person name="Dassa E."/>
            <person name="Umehara M."/>
            <person name="Kim J.F."/>
            <person name="Rusch M."/>
            <person name="Soni P."/>
            <person name="Mayhew G.F."/>
            <person name="Fouts D.E."/>
            <person name="Gill S.R."/>
            <person name="Blattner F.R."/>
            <person name="Keen N.T."/>
            <person name="Perna N.T."/>
        </authorList>
    </citation>
    <scope>NUCLEOTIDE SEQUENCE [LARGE SCALE GENOMIC DNA]</scope>
    <source>
        <strain evidence="8 9">3937</strain>
    </source>
</reference>
<dbReference type="eggNOG" id="COG1280">
    <property type="taxonomic scope" value="Bacteria"/>
</dbReference>
<feature type="transmembrane region" description="Helical" evidence="7">
    <location>
        <begin position="155"/>
        <end position="180"/>
    </location>
</feature>
<keyword evidence="4" id="KW-0029">Amino-acid transport</keyword>
<dbReference type="STRING" id="198628.Dda3937_03160"/>
<dbReference type="Proteomes" id="UP000006859">
    <property type="component" value="Chromosome"/>
</dbReference>